<dbReference type="PANTHER" id="PTHR47472">
    <property type="entry name" value="PROPIONYL-COA CARBOXYLASE"/>
    <property type="match status" value="1"/>
</dbReference>
<dbReference type="Proteomes" id="UP000509548">
    <property type="component" value="Plasmid unnamed"/>
</dbReference>
<evidence type="ECO:0000259" key="1">
    <source>
        <dbReference type="Pfam" id="PF07287"/>
    </source>
</evidence>
<dbReference type="AlphaFoldDB" id="A0A9Q6WRR3"/>
<dbReference type="Pfam" id="PF07287">
    <property type="entry name" value="AtuA"/>
    <property type="match status" value="1"/>
</dbReference>
<sequence length="452" mass="47701">MTANQRERRVRLGAGAGYSGDRIEPAVELAEHGQLDFLVFECLAERTIAIAQQAKRKDPQLGYDPLLEARMRAVLPVAARNGVRIISNMGAANPHAAARKTAQIAQSLGLGGLKIAAVSGDDVLDVVLQGQFRFEESGDDVAAYRERVVSANAYLGAAPIVAALDAGADIVLTGRVADPSLFTAPLIHAFGWRMDDWATLGQATVVGHLLECAGQITGGYFADPGYKDVPMLARLGFPIGEVTADGAVTITKVPHAGGRVSAATCKEQLIYEIHDPARYLQPDVTADFTQVEVAQEAVDRVRVTGGKGTARTETLKVSVAYADGYIGEGQISYGGPGAVARARLALDIVRERLALTGVAASELRFDLIGIDSLYGETAAAERSEPYEVRVRVAGRTATAEEALRIGNEVETLYTNGPAGGGGVAKSTREVLAVQSVLLPRGDVHPAFAFVEA</sequence>
<dbReference type="RefSeq" id="WP_060610157.1">
    <property type="nucleotide sequence ID" value="NZ_CADFFM010000006.1"/>
</dbReference>
<reference evidence="3 4" key="1">
    <citation type="journal article" date="2014" name="Genome Announc.">
        <title>Draft Genome Sequence of the Haloacid-Degrading Burkholderia caribensis Strain MBA4.</title>
        <authorList>
            <person name="Pan Y."/>
            <person name="Kong K.F."/>
            <person name="Tsang J.S."/>
        </authorList>
    </citation>
    <scope>NUCLEOTIDE SEQUENCE [LARGE SCALE GENOMIC DNA]</scope>
    <source>
        <strain evidence="3 4">852011</strain>
    </source>
</reference>
<reference evidence="2 5" key="3">
    <citation type="submission" date="2024-01" db="EMBL/GenBank/DDBJ databases">
        <title>The diversity of rhizobia nodulating Mimosa spp. in eleven states of Brazil covering several biomes is determined by host plant, location, and edaphic factors.</title>
        <authorList>
            <person name="Rouws L."/>
            <person name="Barauna A."/>
            <person name="Beukes C."/>
            <person name="De Faria S.M."/>
            <person name="Gross E."/>
            <person name="Dos Reis Junior F.B."/>
            <person name="Simon M."/>
            <person name="Maluk M."/>
            <person name="Odee D.W."/>
            <person name="Kenicer G."/>
            <person name="Young J.P.W."/>
            <person name="Reis V.M."/>
            <person name="Zilli J."/>
            <person name="James E.K."/>
        </authorList>
    </citation>
    <scope>NUCLEOTIDE SEQUENCE [LARGE SCALE GENOMIC DNA]</scope>
    <source>
        <strain evidence="2 5">JHI1651</strain>
    </source>
</reference>
<organism evidence="3 4">
    <name type="scientific">Paraburkholderia caribensis</name>
    <dbReference type="NCBI Taxonomy" id="75105"/>
    <lineage>
        <taxon>Bacteria</taxon>
        <taxon>Pseudomonadati</taxon>
        <taxon>Pseudomonadota</taxon>
        <taxon>Betaproteobacteria</taxon>
        <taxon>Burkholderiales</taxon>
        <taxon>Burkholderiaceae</taxon>
        <taxon>Paraburkholderia</taxon>
    </lineage>
</organism>
<geneLocation type="plasmid" evidence="4"/>
<dbReference type="EMBL" id="CP015960">
    <property type="protein sequence ID" value="QLB67816.1"/>
    <property type="molecule type" value="Genomic_DNA"/>
</dbReference>
<proteinExistence type="predicted"/>
<dbReference type="PANTHER" id="PTHR47472:SF1">
    <property type="entry name" value="DUF1446-DOMAIN-CONTAINING PROTEIN"/>
    <property type="match status" value="1"/>
</dbReference>
<accession>A0A9Q6WRR3</accession>
<gene>
    <name evidence="3" type="ORF">A9O66_36215</name>
    <name evidence="2" type="ORF">VOI32_19035</name>
</gene>
<name>A0A9Q6WRR3_9BURK</name>
<dbReference type="InterPro" id="IPR010839">
    <property type="entry name" value="AtuA_N"/>
</dbReference>
<dbReference type="Proteomes" id="UP001462961">
    <property type="component" value="Unassembled WGS sequence"/>
</dbReference>
<reference evidence="3" key="2">
    <citation type="submission" date="2016-06" db="EMBL/GenBank/DDBJ databases">
        <authorList>
            <person name="Huang P."/>
            <person name="Jiang X."/>
            <person name="Liu X."/>
        </authorList>
    </citation>
    <scope>NUCLEOTIDE SEQUENCE</scope>
    <source>
        <strain evidence="3">852011</strain>
        <plasmid evidence="3">unnamed</plasmid>
    </source>
</reference>
<evidence type="ECO:0000313" key="2">
    <source>
        <dbReference type="EMBL" id="MEO1756026.1"/>
    </source>
</evidence>
<evidence type="ECO:0000313" key="4">
    <source>
        <dbReference type="Proteomes" id="UP000509548"/>
    </source>
</evidence>
<protein>
    <submittedName>
        <fullName evidence="3">ABC transporter substrate-binding protein</fullName>
    </submittedName>
    <submittedName>
        <fullName evidence="2">Acyclic terpene utilization AtuA family protein</fullName>
    </submittedName>
</protein>
<evidence type="ECO:0000313" key="3">
    <source>
        <dbReference type="EMBL" id="QLB67816.1"/>
    </source>
</evidence>
<feature type="domain" description="Acyclic terpene utilisation N-terminal" evidence="1">
    <location>
        <begin position="10"/>
        <end position="447"/>
    </location>
</feature>
<evidence type="ECO:0000313" key="5">
    <source>
        <dbReference type="Proteomes" id="UP001462961"/>
    </source>
</evidence>
<geneLocation type="plasmid" evidence="3">
    <name>unnamed</name>
</geneLocation>
<keyword evidence="3" id="KW-0614">Plasmid</keyword>
<dbReference type="EMBL" id="JAYLVJ010000022">
    <property type="protein sequence ID" value="MEO1756026.1"/>
    <property type="molecule type" value="Genomic_DNA"/>
</dbReference>
<keyword evidence="5" id="KW-1185">Reference proteome</keyword>